<feature type="transmembrane region" description="Helical" evidence="7">
    <location>
        <begin position="400"/>
        <end position="417"/>
    </location>
</feature>
<feature type="transmembrane region" description="Helical" evidence="7">
    <location>
        <begin position="218"/>
        <end position="236"/>
    </location>
</feature>
<evidence type="ECO:0000256" key="2">
    <source>
        <dbReference type="ARBA" id="ARBA00022448"/>
    </source>
</evidence>
<dbReference type="RefSeq" id="WP_111837201.1">
    <property type="nucleotide sequence ID" value="NZ_UAPQ01000010.1"/>
</dbReference>
<feature type="transmembrane region" description="Helical" evidence="7">
    <location>
        <begin position="26"/>
        <end position="47"/>
    </location>
</feature>
<feature type="transmembrane region" description="Helical" evidence="7">
    <location>
        <begin position="143"/>
        <end position="164"/>
    </location>
</feature>
<comment type="caution">
    <text evidence="8">The sequence shown here is derived from an EMBL/GenBank/DDBJ whole genome shotgun (WGS) entry which is preliminary data.</text>
</comment>
<keyword evidence="2" id="KW-0813">Transport</keyword>
<feature type="transmembrane region" description="Helical" evidence="7">
    <location>
        <begin position="369"/>
        <end position="388"/>
    </location>
</feature>
<keyword evidence="9" id="KW-1185">Reference proteome</keyword>
<feature type="transmembrane region" description="Helical" evidence="7">
    <location>
        <begin position="257"/>
        <end position="279"/>
    </location>
</feature>
<keyword evidence="6 7" id="KW-0472">Membrane</keyword>
<evidence type="ECO:0000313" key="8">
    <source>
        <dbReference type="EMBL" id="SPT54313.1"/>
    </source>
</evidence>
<gene>
    <name evidence="8" type="primary">ycaM</name>
    <name evidence="8" type="ORF">NCTC11535_02027</name>
</gene>
<dbReference type="Pfam" id="PF13520">
    <property type="entry name" value="AA_permease_2"/>
    <property type="match status" value="1"/>
</dbReference>
<dbReference type="InterPro" id="IPR050367">
    <property type="entry name" value="APC_superfamily"/>
</dbReference>
<evidence type="ECO:0000256" key="6">
    <source>
        <dbReference type="ARBA" id="ARBA00023136"/>
    </source>
</evidence>
<comment type="subcellular location">
    <subcellularLocation>
        <location evidence="1">Cell membrane</location>
        <topology evidence="1">Multi-pass membrane protein</topology>
    </subcellularLocation>
</comment>
<dbReference type="PIRSF" id="PIRSF006060">
    <property type="entry name" value="AA_transporter"/>
    <property type="match status" value="1"/>
</dbReference>
<dbReference type="Gene3D" id="1.20.1740.10">
    <property type="entry name" value="Amino acid/polyamine transporter I"/>
    <property type="match status" value="1"/>
</dbReference>
<feature type="transmembrane region" description="Helical" evidence="7">
    <location>
        <begin position="313"/>
        <end position="332"/>
    </location>
</feature>
<evidence type="ECO:0000256" key="5">
    <source>
        <dbReference type="ARBA" id="ARBA00022989"/>
    </source>
</evidence>
<reference evidence="8 9" key="1">
    <citation type="submission" date="2018-06" db="EMBL/GenBank/DDBJ databases">
        <authorList>
            <consortium name="Pathogen Informatics"/>
            <person name="Doyle S."/>
        </authorList>
    </citation>
    <scope>NUCLEOTIDE SEQUENCE [LARGE SCALE GENOMIC DNA]</scope>
    <source>
        <strain evidence="8 9">NCTC11535</strain>
    </source>
</reference>
<dbReference type="PANTHER" id="PTHR42770:SF15">
    <property type="entry name" value="GLUTAMATE_GAMMA-AMINOBUTYRATE ANTIPORTER-RELATED"/>
    <property type="match status" value="1"/>
</dbReference>
<keyword evidence="3" id="KW-1003">Cell membrane</keyword>
<protein>
    <submittedName>
        <fullName evidence="8">Inner membrane transporter ycaM</fullName>
    </submittedName>
</protein>
<proteinExistence type="predicted"/>
<feature type="transmembrane region" description="Helical" evidence="7">
    <location>
        <begin position="176"/>
        <end position="198"/>
    </location>
</feature>
<name>A0ABY1VTG2_9ACTO</name>
<keyword evidence="4 7" id="KW-0812">Transmembrane</keyword>
<dbReference type="InterPro" id="IPR002293">
    <property type="entry name" value="AA/rel_permease1"/>
</dbReference>
<keyword evidence="5 7" id="KW-1133">Transmembrane helix</keyword>
<sequence>MSTRTATRRARTHLAGPRAVDPNPRILAWHHLALMAFVAVWGFGNVVSNFANQGLAVIFSWLSIMVVYFLPYALMVGEMGATFPEAKAGVASWIRSTLGSGWAYLCGWTYWVVQIPYLAQKPQTLLIGLGWAAEGKSGAINSFPVWAVQLVGLAIFFGFAWLATRGIRAVKLLGTVAGLASLVMGGLYILLMFAAPVIREAQIAAPRLTSWSTYVPDFDLGYFTTIAMLLFAVGGAEKISPYVSNMQDKQRGFSQGLVFMALLVVGSALLGSLALGMMFDISHMDATMLADFKANGQYLAFQKLGSYYGVGNAFLVLYAVANLLAQSAVLLISIDAPLRLLLCDADERYIPARLRQVNQHGAPVNGYRLTALLVALISLLPAIGAKTLNELFSNLLDLNAVVMPMRYLFVFAAYIALRKLATQTSRRSEYRLVENDAVAVGLGVWCFAFTVVACLLGMIPAHLSVGSAGWWGKLALNVITPLALVSLGLILPLIAERQLGLNRRARRRPGDTLH</sequence>
<accession>A0ABY1VTG2</accession>
<evidence type="ECO:0000256" key="7">
    <source>
        <dbReference type="SAM" id="Phobius"/>
    </source>
</evidence>
<feature type="transmembrane region" description="Helical" evidence="7">
    <location>
        <begin position="474"/>
        <end position="495"/>
    </location>
</feature>
<feature type="transmembrane region" description="Helical" evidence="7">
    <location>
        <begin position="54"/>
        <end position="74"/>
    </location>
</feature>
<organism evidence="8 9">
    <name type="scientific">Actinomyces bovis</name>
    <dbReference type="NCBI Taxonomy" id="1658"/>
    <lineage>
        <taxon>Bacteria</taxon>
        <taxon>Bacillati</taxon>
        <taxon>Actinomycetota</taxon>
        <taxon>Actinomycetes</taxon>
        <taxon>Actinomycetales</taxon>
        <taxon>Actinomycetaceae</taxon>
        <taxon>Actinomyces</taxon>
    </lineage>
</organism>
<evidence type="ECO:0000256" key="3">
    <source>
        <dbReference type="ARBA" id="ARBA00022475"/>
    </source>
</evidence>
<dbReference type="Proteomes" id="UP000250006">
    <property type="component" value="Unassembled WGS sequence"/>
</dbReference>
<evidence type="ECO:0000256" key="4">
    <source>
        <dbReference type="ARBA" id="ARBA00022692"/>
    </source>
</evidence>
<dbReference type="EMBL" id="UAPQ01000010">
    <property type="protein sequence ID" value="SPT54313.1"/>
    <property type="molecule type" value="Genomic_DNA"/>
</dbReference>
<evidence type="ECO:0000313" key="9">
    <source>
        <dbReference type="Proteomes" id="UP000250006"/>
    </source>
</evidence>
<evidence type="ECO:0000256" key="1">
    <source>
        <dbReference type="ARBA" id="ARBA00004651"/>
    </source>
</evidence>
<feature type="transmembrane region" description="Helical" evidence="7">
    <location>
        <begin position="438"/>
        <end position="462"/>
    </location>
</feature>
<dbReference type="PANTHER" id="PTHR42770">
    <property type="entry name" value="AMINO ACID TRANSPORTER-RELATED"/>
    <property type="match status" value="1"/>
</dbReference>